<dbReference type="Gene3D" id="3.30.360.10">
    <property type="entry name" value="Dihydrodipicolinate Reductase, domain 2"/>
    <property type="match status" value="1"/>
</dbReference>
<proteinExistence type="predicted"/>
<evidence type="ECO:0000313" key="4">
    <source>
        <dbReference type="Proteomes" id="UP001596170"/>
    </source>
</evidence>
<feature type="domain" description="GFO/IDH/MocA-like oxidoreductase" evidence="2">
    <location>
        <begin position="131"/>
        <end position="258"/>
    </location>
</feature>
<evidence type="ECO:0000313" key="3">
    <source>
        <dbReference type="EMBL" id="MFC6041406.1"/>
    </source>
</evidence>
<feature type="domain" description="Gfo/Idh/MocA-like oxidoreductase N-terminal" evidence="1">
    <location>
        <begin position="4"/>
        <end position="123"/>
    </location>
</feature>
<dbReference type="InterPro" id="IPR036291">
    <property type="entry name" value="NAD(P)-bd_dom_sf"/>
</dbReference>
<organism evidence="3 4">
    <name type="scientific">Paenisporosarcina macmurdoensis</name>
    <dbReference type="NCBI Taxonomy" id="212659"/>
    <lineage>
        <taxon>Bacteria</taxon>
        <taxon>Bacillati</taxon>
        <taxon>Bacillota</taxon>
        <taxon>Bacilli</taxon>
        <taxon>Bacillales</taxon>
        <taxon>Caryophanaceae</taxon>
        <taxon>Paenisporosarcina</taxon>
    </lineage>
</organism>
<gene>
    <name evidence="3" type="ORF">ACFPYN_18525</name>
</gene>
<dbReference type="InterPro" id="IPR000683">
    <property type="entry name" value="Gfo/Idh/MocA-like_OxRdtase_N"/>
</dbReference>
<evidence type="ECO:0000259" key="2">
    <source>
        <dbReference type="Pfam" id="PF22725"/>
    </source>
</evidence>
<keyword evidence="4" id="KW-1185">Reference proteome</keyword>
<sequence>MAKLKVGVIGTGSIAKYRHLVEYAGHHEVEIIAVCDINQARAEEVGKSFGVTKTFTDYNELLKEDLDAVSVCTPNYLHAPISIAALQAGKHVLCEKPMATSEEEANQMIEAAQKSGKTLMIGHNQRFVKSHQLAKEWIDSGKLGKVYSFRTAFGHPGPETWSAEGKDSWFFKKDEAFIGAMGDLGVHKTDLIRYILGEEIVEVAAMVETSAKKDADVDDNAVLILKTQSGIIGTLAASWSYNGTEDNSTVIYAENGVLRLEDDNEFSVVFHKKDHTKEELNLGQIQSNDEGGQDTSGVIDHFVESILTGKAPLITGEEGKKSLLVILGAIKSNETKQIVKI</sequence>
<dbReference type="SUPFAM" id="SSF55347">
    <property type="entry name" value="Glyceraldehyde-3-phosphate dehydrogenase-like, C-terminal domain"/>
    <property type="match status" value="1"/>
</dbReference>
<accession>A0ABW1LDL1</accession>
<dbReference type="EMBL" id="JBHSRI010000038">
    <property type="protein sequence ID" value="MFC6041406.1"/>
    <property type="molecule type" value="Genomic_DNA"/>
</dbReference>
<dbReference type="Gene3D" id="3.40.50.720">
    <property type="entry name" value="NAD(P)-binding Rossmann-like Domain"/>
    <property type="match status" value="1"/>
</dbReference>
<comment type="caution">
    <text evidence="3">The sequence shown here is derived from an EMBL/GenBank/DDBJ whole genome shotgun (WGS) entry which is preliminary data.</text>
</comment>
<evidence type="ECO:0000259" key="1">
    <source>
        <dbReference type="Pfam" id="PF01408"/>
    </source>
</evidence>
<dbReference type="RefSeq" id="WP_377736344.1">
    <property type="nucleotide sequence ID" value="NZ_JBHSRI010000038.1"/>
</dbReference>
<dbReference type="InterPro" id="IPR051450">
    <property type="entry name" value="Gfo/Idh/MocA_Oxidoreductases"/>
</dbReference>
<dbReference type="Pfam" id="PF22725">
    <property type="entry name" value="GFO_IDH_MocA_C3"/>
    <property type="match status" value="1"/>
</dbReference>
<dbReference type="Pfam" id="PF01408">
    <property type="entry name" value="GFO_IDH_MocA"/>
    <property type="match status" value="1"/>
</dbReference>
<dbReference type="SUPFAM" id="SSF51735">
    <property type="entry name" value="NAD(P)-binding Rossmann-fold domains"/>
    <property type="match status" value="1"/>
</dbReference>
<dbReference type="Proteomes" id="UP001596170">
    <property type="component" value="Unassembled WGS sequence"/>
</dbReference>
<dbReference type="InterPro" id="IPR055170">
    <property type="entry name" value="GFO_IDH_MocA-like_dom"/>
</dbReference>
<name>A0ABW1LDL1_9BACL</name>
<dbReference type="PANTHER" id="PTHR43377:SF1">
    <property type="entry name" value="BILIVERDIN REDUCTASE A"/>
    <property type="match status" value="1"/>
</dbReference>
<protein>
    <submittedName>
        <fullName evidence="3">Gfo/Idh/MocA family protein</fullName>
    </submittedName>
</protein>
<reference evidence="4" key="1">
    <citation type="journal article" date="2019" name="Int. J. Syst. Evol. Microbiol.">
        <title>The Global Catalogue of Microorganisms (GCM) 10K type strain sequencing project: providing services to taxonomists for standard genome sequencing and annotation.</title>
        <authorList>
            <consortium name="The Broad Institute Genomics Platform"/>
            <consortium name="The Broad Institute Genome Sequencing Center for Infectious Disease"/>
            <person name="Wu L."/>
            <person name="Ma J."/>
        </authorList>
    </citation>
    <scope>NUCLEOTIDE SEQUENCE [LARGE SCALE GENOMIC DNA]</scope>
    <source>
        <strain evidence="4">CCUG 54527</strain>
    </source>
</reference>
<dbReference type="PANTHER" id="PTHR43377">
    <property type="entry name" value="BILIVERDIN REDUCTASE A"/>
    <property type="match status" value="1"/>
</dbReference>